<name>A0AAD8YNH5_9STRA</name>
<dbReference type="Gene3D" id="3.40.50.1820">
    <property type="entry name" value="alpha/beta hydrolase"/>
    <property type="match status" value="1"/>
</dbReference>
<gene>
    <name evidence="18" type="ORF">QTG54_001207</name>
</gene>
<dbReference type="AlphaFoldDB" id="A0AAD8YNH5"/>
<evidence type="ECO:0000256" key="13">
    <source>
        <dbReference type="ARBA" id="ARBA00024531"/>
    </source>
</evidence>
<evidence type="ECO:0000259" key="17">
    <source>
        <dbReference type="Pfam" id="PF01764"/>
    </source>
</evidence>
<comment type="caution">
    <text evidence="18">The sequence shown here is derived from an EMBL/GenBank/DDBJ whole genome shotgun (WGS) entry which is preliminary data.</text>
</comment>
<feature type="compositionally biased region" description="Polar residues" evidence="15">
    <location>
        <begin position="381"/>
        <end position="391"/>
    </location>
</feature>
<keyword evidence="5 16" id="KW-0812">Transmembrane</keyword>
<accession>A0AAD8YNH5</accession>
<comment type="cofactor">
    <cofactor evidence="1">
        <name>Ca(2+)</name>
        <dbReference type="ChEBI" id="CHEBI:29108"/>
    </cofactor>
</comment>
<dbReference type="PANTHER" id="PTHR45792:SF8">
    <property type="entry name" value="DIACYLGLYCEROL LIPASE-ALPHA"/>
    <property type="match status" value="1"/>
</dbReference>
<dbReference type="InterPro" id="IPR029058">
    <property type="entry name" value="AB_hydrolase_fold"/>
</dbReference>
<evidence type="ECO:0000313" key="19">
    <source>
        <dbReference type="Proteomes" id="UP001224775"/>
    </source>
</evidence>
<organism evidence="18 19">
    <name type="scientific">Skeletonema marinoi</name>
    <dbReference type="NCBI Taxonomy" id="267567"/>
    <lineage>
        <taxon>Eukaryota</taxon>
        <taxon>Sar</taxon>
        <taxon>Stramenopiles</taxon>
        <taxon>Ochrophyta</taxon>
        <taxon>Bacillariophyta</taxon>
        <taxon>Coscinodiscophyceae</taxon>
        <taxon>Thalassiosirophycidae</taxon>
        <taxon>Thalassiosirales</taxon>
        <taxon>Skeletonemataceae</taxon>
        <taxon>Skeletonema</taxon>
        <taxon>Skeletonema marinoi-dohrnii complex</taxon>
    </lineage>
</organism>
<dbReference type="CDD" id="cd00519">
    <property type="entry name" value="Lipase_3"/>
    <property type="match status" value="1"/>
</dbReference>
<evidence type="ECO:0000256" key="5">
    <source>
        <dbReference type="ARBA" id="ARBA00022692"/>
    </source>
</evidence>
<comment type="subcellular location">
    <subcellularLocation>
        <location evidence="2">Cell membrane</location>
        <topology evidence="2">Multi-pass membrane protein</topology>
    </subcellularLocation>
</comment>
<evidence type="ECO:0000256" key="4">
    <source>
        <dbReference type="ARBA" id="ARBA00022553"/>
    </source>
</evidence>
<feature type="region of interest" description="Disordered" evidence="15">
    <location>
        <begin position="343"/>
        <end position="391"/>
    </location>
</feature>
<dbReference type="GO" id="GO:0016298">
    <property type="term" value="F:lipase activity"/>
    <property type="evidence" value="ECO:0007669"/>
    <property type="project" value="TreeGrafter"/>
</dbReference>
<sequence length="874" mass="99600">MPALVVWEPLLAAGDDLHLLSVIRICLYLAEIALVIPITYYVVTNTHDPSPFVKFGCVRSVDTFHNWKIMAEAMCIFTIIGSVIATVISFAICRVSRRGTPTDTAPRRLLVPLCKCNMVPVLLMKFTVLVLVGIITFSTNKYCSCVQNSLGLDDDEVVGRNACPAAREWFVMVRVFLFMLAFDVFVPIVLFFCILKSRASRRLFRNVRPQREKAAEDDYRWWQKCCQTCCECSSLMTCYMFGGQRITAARYVDVAIALTAFFEDRGALDIVPSDVAAALVCLMTIQRQKQIDCRNELLKEGGGIYAKDKKFFGKLWSTMKVSKVNSRRQQQKLLSMDIESGISKQNDEPKVSGSKQQHFEEAVDKQSLSDCEQRDEVESNDLLQTHTSSSNNLTEKELADVLAMLNSSDNEILSNVRFNEERQDGEMTFRPTVQRKLDAENSFDRQVLSEGARYCRVALAAYSWMMYLWTSRCIGCCELSAITLCELCMCRPRYCRSRDHVKGDNLCAWKQTSVLKTLGIEERDFLFANFRNDVNVCPYIVLVDRRCRNILIVIRGTLSFEDMISDVTINPDPLDDVGEEFGFDGIGEFCHRGMLESAKYVYDDMEARKVLHNAFEDHPEFNLRIMGHSLGAGVAAVLGLMMRKEYPQLRCLCFSPPGCVFTERTAKESKAYIWAYVLHNDIIPRLSYQSLANLRNDVIEMIARIKVPKHEVFAKNMRFRSESKIKDLPSIILHERECIPQSAFYSQFSDYMERQKGREEHEVLQVRMICPGKICQLYRTSEKLNNVPCSPIIMCLKCIPATLGLARTQKYTVLWTEAEDLSEICISSSMMSDHFPYNVARALQVAAEAVGVFDIKTTEINSNEDMQEGEKKRS</sequence>
<keyword evidence="3" id="KW-1003">Cell membrane</keyword>
<feature type="transmembrane region" description="Helical" evidence="16">
    <location>
        <begin position="25"/>
        <end position="43"/>
    </location>
</feature>
<evidence type="ECO:0000256" key="1">
    <source>
        <dbReference type="ARBA" id="ARBA00001913"/>
    </source>
</evidence>
<keyword evidence="4" id="KW-0597">Phosphoprotein</keyword>
<evidence type="ECO:0000256" key="10">
    <source>
        <dbReference type="ARBA" id="ARBA00022989"/>
    </source>
</evidence>
<feature type="transmembrane region" description="Helical" evidence="16">
    <location>
        <begin position="69"/>
        <end position="95"/>
    </location>
</feature>
<dbReference type="InterPro" id="IPR002921">
    <property type="entry name" value="Fungal_lipase-type"/>
</dbReference>
<dbReference type="PANTHER" id="PTHR45792">
    <property type="entry name" value="DIACYLGLYCEROL LIPASE HOMOLOG-RELATED"/>
    <property type="match status" value="1"/>
</dbReference>
<evidence type="ECO:0000256" key="9">
    <source>
        <dbReference type="ARBA" id="ARBA00022963"/>
    </source>
</evidence>
<feature type="transmembrane region" description="Helical" evidence="16">
    <location>
        <begin position="175"/>
        <end position="195"/>
    </location>
</feature>
<dbReference type="GO" id="GO:0016042">
    <property type="term" value="P:lipid catabolic process"/>
    <property type="evidence" value="ECO:0007669"/>
    <property type="project" value="UniProtKB-KW"/>
</dbReference>
<protein>
    <recommendedName>
        <fullName evidence="14">sn-1-specific diacylglycerol lipase</fullName>
        <ecNumber evidence="14">3.1.1.116</ecNumber>
    </recommendedName>
</protein>
<evidence type="ECO:0000256" key="7">
    <source>
        <dbReference type="ARBA" id="ARBA00022801"/>
    </source>
</evidence>
<dbReference type="Pfam" id="PF01764">
    <property type="entry name" value="Lipase_3"/>
    <property type="match status" value="1"/>
</dbReference>
<keyword evidence="19" id="KW-1185">Reference proteome</keyword>
<feature type="domain" description="Fungal lipase-type" evidence="17">
    <location>
        <begin position="552"/>
        <end position="689"/>
    </location>
</feature>
<proteinExistence type="predicted"/>
<evidence type="ECO:0000256" key="2">
    <source>
        <dbReference type="ARBA" id="ARBA00004651"/>
    </source>
</evidence>
<keyword evidence="10 16" id="KW-1133">Transmembrane helix</keyword>
<dbReference type="EC" id="3.1.1.116" evidence="14"/>
<evidence type="ECO:0000256" key="8">
    <source>
        <dbReference type="ARBA" id="ARBA00022837"/>
    </source>
</evidence>
<dbReference type="Proteomes" id="UP001224775">
    <property type="component" value="Unassembled WGS sequence"/>
</dbReference>
<keyword evidence="7 18" id="KW-0378">Hydrolase</keyword>
<keyword evidence="6" id="KW-0479">Metal-binding</keyword>
<dbReference type="InterPro" id="IPR052214">
    <property type="entry name" value="DAG_Lipase-Related"/>
</dbReference>
<keyword evidence="11" id="KW-0443">Lipid metabolism</keyword>
<evidence type="ECO:0000256" key="11">
    <source>
        <dbReference type="ARBA" id="ARBA00023098"/>
    </source>
</evidence>
<keyword evidence="9" id="KW-0442">Lipid degradation</keyword>
<comment type="catalytic activity">
    <reaction evidence="13">
        <text>a 1,2-diacyl-sn-glycerol + H2O = a 2-acylglycerol + a fatty acid + H(+)</text>
        <dbReference type="Rhea" id="RHEA:33275"/>
        <dbReference type="ChEBI" id="CHEBI:15377"/>
        <dbReference type="ChEBI" id="CHEBI:15378"/>
        <dbReference type="ChEBI" id="CHEBI:17389"/>
        <dbReference type="ChEBI" id="CHEBI:17815"/>
        <dbReference type="ChEBI" id="CHEBI:28868"/>
        <dbReference type="EC" id="3.1.1.116"/>
    </reaction>
    <physiologicalReaction direction="left-to-right" evidence="13">
        <dbReference type="Rhea" id="RHEA:33276"/>
    </physiologicalReaction>
</comment>
<evidence type="ECO:0000256" key="14">
    <source>
        <dbReference type="ARBA" id="ARBA00026104"/>
    </source>
</evidence>
<reference evidence="18" key="1">
    <citation type="submission" date="2023-06" db="EMBL/GenBank/DDBJ databases">
        <title>Survivors Of The Sea: Transcriptome response of Skeletonema marinoi to long-term dormancy.</title>
        <authorList>
            <person name="Pinder M.I.M."/>
            <person name="Kourtchenko O."/>
            <person name="Robertson E.K."/>
            <person name="Larsson T."/>
            <person name="Maumus F."/>
            <person name="Osuna-Cruz C.M."/>
            <person name="Vancaester E."/>
            <person name="Stenow R."/>
            <person name="Vandepoele K."/>
            <person name="Ploug H."/>
            <person name="Bruchert V."/>
            <person name="Godhe A."/>
            <person name="Topel M."/>
        </authorList>
    </citation>
    <scope>NUCLEOTIDE SEQUENCE</scope>
    <source>
        <strain evidence="18">R05AC</strain>
    </source>
</reference>
<feature type="transmembrane region" description="Helical" evidence="16">
    <location>
        <begin position="116"/>
        <end position="137"/>
    </location>
</feature>
<evidence type="ECO:0000256" key="16">
    <source>
        <dbReference type="SAM" id="Phobius"/>
    </source>
</evidence>
<evidence type="ECO:0000256" key="3">
    <source>
        <dbReference type="ARBA" id="ARBA00022475"/>
    </source>
</evidence>
<dbReference type="EMBL" id="JATAAI010000001">
    <property type="protein sequence ID" value="KAK1749268.1"/>
    <property type="molecule type" value="Genomic_DNA"/>
</dbReference>
<dbReference type="SUPFAM" id="SSF53474">
    <property type="entry name" value="alpha/beta-Hydrolases"/>
    <property type="match status" value="1"/>
</dbReference>
<evidence type="ECO:0000256" key="12">
    <source>
        <dbReference type="ARBA" id="ARBA00023136"/>
    </source>
</evidence>
<evidence type="ECO:0000313" key="18">
    <source>
        <dbReference type="EMBL" id="KAK1749268.1"/>
    </source>
</evidence>
<dbReference type="GO" id="GO:0046872">
    <property type="term" value="F:metal ion binding"/>
    <property type="evidence" value="ECO:0007669"/>
    <property type="project" value="UniProtKB-KW"/>
</dbReference>
<keyword evidence="8" id="KW-0106">Calcium</keyword>
<evidence type="ECO:0000256" key="6">
    <source>
        <dbReference type="ARBA" id="ARBA00022723"/>
    </source>
</evidence>
<evidence type="ECO:0000256" key="15">
    <source>
        <dbReference type="SAM" id="MobiDB-lite"/>
    </source>
</evidence>
<dbReference type="GO" id="GO:0005886">
    <property type="term" value="C:plasma membrane"/>
    <property type="evidence" value="ECO:0007669"/>
    <property type="project" value="UniProtKB-SubCell"/>
</dbReference>
<keyword evidence="12 16" id="KW-0472">Membrane</keyword>